<comment type="caution">
    <text evidence="2">The sequence shown here is derived from an EMBL/GenBank/DDBJ whole genome shotgun (WGS) entry which is preliminary data.</text>
</comment>
<accession>A0A919YBL7</accession>
<feature type="domain" description="Rhodanese" evidence="1">
    <location>
        <begin position="21"/>
        <end position="105"/>
    </location>
</feature>
<proteinExistence type="predicted"/>
<dbReference type="PANTHER" id="PTHR43031:SF17">
    <property type="entry name" value="SULFURTRANSFERASE YTWF-RELATED"/>
    <property type="match status" value="1"/>
</dbReference>
<dbReference type="InterPro" id="IPR050229">
    <property type="entry name" value="GlpE_sulfurtransferase"/>
</dbReference>
<dbReference type="Proteomes" id="UP000682811">
    <property type="component" value="Unassembled WGS sequence"/>
</dbReference>
<evidence type="ECO:0000313" key="2">
    <source>
        <dbReference type="EMBL" id="GIO45547.1"/>
    </source>
</evidence>
<dbReference type="CDD" id="cd00158">
    <property type="entry name" value="RHOD"/>
    <property type="match status" value="1"/>
</dbReference>
<dbReference type="Gene3D" id="3.40.250.10">
    <property type="entry name" value="Rhodanese-like domain"/>
    <property type="match status" value="1"/>
</dbReference>
<dbReference type="AlphaFoldDB" id="A0A919YBL7"/>
<gene>
    <name evidence="2" type="ORF">J34TS1_03120</name>
</gene>
<dbReference type="RefSeq" id="WP_212976706.1">
    <property type="nucleotide sequence ID" value="NZ_AP025343.1"/>
</dbReference>
<keyword evidence="3" id="KW-1185">Reference proteome</keyword>
<dbReference type="SUPFAM" id="SSF52821">
    <property type="entry name" value="Rhodanese/Cell cycle control phosphatase"/>
    <property type="match status" value="1"/>
</dbReference>
<dbReference type="EMBL" id="BORT01000001">
    <property type="protein sequence ID" value="GIO45547.1"/>
    <property type="molecule type" value="Genomic_DNA"/>
</dbReference>
<dbReference type="InterPro" id="IPR001763">
    <property type="entry name" value="Rhodanese-like_dom"/>
</dbReference>
<sequence>MSKQSWIDIMPEEVENWLRNPRRDVQFIDVRELAEYREGHIKGVKLIPLSQLEVRYDEIDRKKETVVICRSGGRSRQACEFLSSYGYRKLYNMSGGMLAWQSETVID</sequence>
<name>A0A919YBL7_9BACL</name>
<evidence type="ECO:0000259" key="1">
    <source>
        <dbReference type="PROSITE" id="PS50206"/>
    </source>
</evidence>
<dbReference type="PROSITE" id="PS50206">
    <property type="entry name" value="RHODANESE_3"/>
    <property type="match status" value="1"/>
</dbReference>
<dbReference type="PANTHER" id="PTHR43031">
    <property type="entry name" value="FAD-DEPENDENT OXIDOREDUCTASE"/>
    <property type="match status" value="1"/>
</dbReference>
<reference evidence="2 3" key="1">
    <citation type="submission" date="2021-03" db="EMBL/GenBank/DDBJ databases">
        <title>Antimicrobial resistance genes in bacteria isolated from Japanese honey, and their potential for conferring macrolide and lincosamide resistance in the American foulbrood pathogen Paenibacillus larvae.</title>
        <authorList>
            <person name="Okamoto M."/>
            <person name="Kumagai M."/>
            <person name="Kanamori H."/>
            <person name="Takamatsu D."/>
        </authorList>
    </citation>
    <scope>NUCLEOTIDE SEQUENCE [LARGE SCALE GENOMIC DNA]</scope>
    <source>
        <strain evidence="2 3">J34TS1</strain>
    </source>
</reference>
<dbReference type="Pfam" id="PF00581">
    <property type="entry name" value="Rhodanese"/>
    <property type="match status" value="1"/>
</dbReference>
<dbReference type="InterPro" id="IPR036873">
    <property type="entry name" value="Rhodanese-like_dom_sf"/>
</dbReference>
<organism evidence="2 3">
    <name type="scientific">Paenibacillus azoreducens</name>
    <dbReference type="NCBI Taxonomy" id="116718"/>
    <lineage>
        <taxon>Bacteria</taxon>
        <taxon>Bacillati</taxon>
        <taxon>Bacillota</taxon>
        <taxon>Bacilli</taxon>
        <taxon>Bacillales</taxon>
        <taxon>Paenibacillaceae</taxon>
        <taxon>Paenibacillus</taxon>
    </lineage>
</organism>
<dbReference type="SMART" id="SM00450">
    <property type="entry name" value="RHOD"/>
    <property type="match status" value="1"/>
</dbReference>
<protein>
    <submittedName>
        <fullName evidence="2">Rhodanese-like domain-containing protein</fullName>
    </submittedName>
</protein>
<evidence type="ECO:0000313" key="3">
    <source>
        <dbReference type="Proteomes" id="UP000682811"/>
    </source>
</evidence>